<dbReference type="Proteomes" id="UP001150538">
    <property type="component" value="Unassembled WGS sequence"/>
</dbReference>
<gene>
    <name evidence="1" type="ORF">H4219_006466</name>
</gene>
<comment type="caution">
    <text evidence="1">The sequence shown here is derived from an EMBL/GenBank/DDBJ whole genome shotgun (WGS) entry which is preliminary data.</text>
</comment>
<accession>A0A9W7ZIG8</accession>
<keyword evidence="2" id="KW-1185">Reference proteome</keyword>
<dbReference type="EMBL" id="JANBPU010000880">
    <property type="protein sequence ID" value="KAJ1908817.1"/>
    <property type="molecule type" value="Genomic_DNA"/>
</dbReference>
<feature type="non-terminal residue" evidence="1">
    <location>
        <position position="96"/>
    </location>
</feature>
<sequence length="96" mass="10786">MGSDENIENPKKIEKIMKKPAYKIKSSVELPPIKEPIEQAMGKATVNVPMLQFLGMSEEGRKFLHSITTRKRVALTDAIETINNQAIVKPTCDEDM</sequence>
<protein>
    <submittedName>
        <fullName evidence="1">Uncharacterized protein</fullName>
    </submittedName>
</protein>
<evidence type="ECO:0000313" key="1">
    <source>
        <dbReference type="EMBL" id="KAJ1908817.1"/>
    </source>
</evidence>
<evidence type="ECO:0000313" key="2">
    <source>
        <dbReference type="Proteomes" id="UP001150538"/>
    </source>
</evidence>
<organism evidence="1 2">
    <name type="scientific">Mycoemilia scoparia</name>
    <dbReference type="NCBI Taxonomy" id="417184"/>
    <lineage>
        <taxon>Eukaryota</taxon>
        <taxon>Fungi</taxon>
        <taxon>Fungi incertae sedis</taxon>
        <taxon>Zoopagomycota</taxon>
        <taxon>Kickxellomycotina</taxon>
        <taxon>Kickxellomycetes</taxon>
        <taxon>Kickxellales</taxon>
        <taxon>Kickxellaceae</taxon>
        <taxon>Mycoemilia</taxon>
    </lineage>
</organism>
<proteinExistence type="predicted"/>
<reference evidence="1" key="1">
    <citation type="submission" date="2022-07" db="EMBL/GenBank/DDBJ databases">
        <title>Phylogenomic reconstructions and comparative analyses of Kickxellomycotina fungi.</title>
        <authorList>
            <person name="Reynolds N.K."/>
            <person name="Stajich J.E."/>
            <person name="Barry K."/>
            <person name="Grigoriev I.V."/>
            <person name="Crous P."/>
            <person name="Smith M.E."/>
        </authorList>
    </citation>
    <scope>NUCLEOTIDE SEQUENCE</scope>
    <source>
        <strain evidence="1">NBRC 100468</strain>
    </source>
</reference>
<dbReference type="AlphaFoldDB" id="A0A9W7ZIG8"/>
<name>A0A9W7ZIG8_9FUNG</name>